<evidence type="ECO:0000313" key="3">
    <source>
        <dbReference type="Proteomes" id="UP001348492"/>
    </source>
</evidence>
<proteinExistence type="predicted"/>
<keyword evidence="1" id="KW-0472">Membrane</keyword>
<feature type="transmembrane region" description="Helical" evidence="1">
    <location>
        <begin position="99"/>
        <end position="118"/>
    </location>
</feature>
<evidence type="ECO:0008006" key="4">
    <source>
        <dbReference type="Google" id="ProtNLM"/>
    </source>
</evidence>
<organism evidence="2 3">
    <name type="scientific">Terrisporobacter glycolicus ATCC 14880 = DSM 1288</name>
    <dbReference type="NCBI Taxonomy" id="1121315"/>
    <lineage>
        <taxon>Bacteria</taxon>
        <taxon>Bacillati</taxon>
        <taxon>Bacillota</taxon>
        <taxon>Clostridia</taxon>
        <taxon>Peptostreptococcales</taxon>
        <taxon>Peptostreptococcaceae</taxon>
        <taxon>Terrisporobacter</taxon>
    </lineage>
</organism>
<feature type="transmembrane region" description="Helical" evidence="1">
    <location>
        <begin position="32"/>
        <end position="49"/>
    </location>
</feature>
<dbReference type="Pfam" id="PF10990">
    <property type="entry name" value="DUF2809"/>
    <property type="match status" value="1"/>
</dbReference>
<dbReference type="InterPro" id="IPR021257">
    <property type="entry name" value="DUF2809"/>
</dbReference>
<reference evidence="2 3" key="1">
    <citation type="journal article" date="2023" name="PLoS ONE">
        <title>Genome-based metabolic and phylogenomic analysis of three Terrisporobacter species.</title>
        <authorList>
            <person name="Boer T."/>
            <person name="Bengelsdorf F.R."/>
            <person name="Bomeke M."/>
            <person name="Daniel R."/>
            <person name="Poehlein A."/>
        </authorList>
    </citation>
    <scope>NUCLEOTIDE SEQUENCE [LARGE SCALE GENOMIC DNA]</scope>
    <source>
        <strain evidence="2 3">DSM 1288</strain>
    </source>
</reference>
<gene>
    <name evidence="2" type="ORF">TEGL_17790</name>
</gene>
<sequence>MTKRVVYFIITVLVMLMGLLSRKFMFIFPSHIAPYVGDMLWAMMVYFGFRFLFPKLELLKSFNIALIFSFAIETSQLYQAEWINIIRKTTIGGLVLGHGFLWIDLISYFIGIIIALIIDKVLNHAKFIKESSK</sequence>
<protein>
    <recommendedName>
        <fullName evidence="4">DUF2809 domain-containing protein</fullName>
    </recommendedName>
</protein>
<feature type="transmembrane region" description="Helical" evidence="1">
    <location>
        <begin position="5"/>
        <end position="26"/>
    </location>
</feature>
<dbReference type="RefSeq" id="WP_018591202.1">
    <property type="nucleotide sequence ID" value="NZ_CP117523.1"/>
</dbReference>
<keyword evidence="1" id="KW-1133">Transmembrane helix</keyword>
<keyword evidence="3" id="KW-1185">Reference proteome</keyword>
<dbReference type="Proteomes" id="UP001348492">
    <property type="component" value="Chromosome"/>
</dbReference>
<dbReference type="EMBL" id="CP117523">
    <property type="protein sequence ID" value="WWD83370.1"/>
    <property type="molecule type" value="Genomic_DNA"/>
</dbReference>
<name>A0ABZ2EUJ3_9FIRM</name>
<evidence type="ECO:0000313" key="2">
    <source>
        <dbReference type="EMBL" id="WWD83370.1"/>
    </source>
</evidence>
<accession>A0ABZ2EUJ3</accession>
<evidence type="ECO:0000256" key="1">
    <source>
        <dbReference type="SAM" id="Phobius"/>
    </source>
</evidence>
<keyword evidence="1" id="KW-0812">Transmembrane</keyword>